<evidence type="ECO:0000313" key="8">
    <source>
        <dbReference type="Proteomes" id="UP000199420"/>
    </source>
</evidence>
<comment type="similarity">
    <text evidence="1">Belongs to the SCO1/2 family.</text>
</comment>
<protein>
    <submittedName>
        <fullName evidence="7">Protein SCO1/2</fullName>
    </submittedName>
</protein>
<gene>
    <name evidence="7" type="ORF">SAMN04487997_1452</name>
</gene>
<feature type="binding site" evidence="3">
    <location>
        <position position="104"/>
    </location>
    <ligand>
        <name>Cu cation</name>
        <dbReference type="ChEBI" id="CHEBI:23378"/>
    </ligand>
</feature>
<dbReference type="Gene3D" id="3.40.30.10">
    <property type="entry name" value="Glutaredoxin"/>
    <property type="match status" value="1"/>
</dbReference>
<feature type="disulfide bond" description="Redox-active" evidence="4">
    <location>
        <begin position="104"/>
        <end position="108"/>
    </location>
</feature>
<evidence type="ECO:0000256" key="3">
    <source>
        <dbReference type="PIRSR" id="PIRSR603782-1"/>
    </source>
</evidence>
<name>A0A1H6SRK1_9GAMM</name>
<organism evidence="7 8">
    <name type="scientific">Frateuria terrea</name>
    <dbReference type="NCBI Taxonomy" id="529704"/>
    <lineage>
        <taxon>Bacteria</taxon>
        <taxon>Pseudomonadati</taxon>
        <taxon>Pseudomonadota</taxon>
        <taxon>Gammaproteobacteria</taxon>
        <taxon>Lysobacterales</taxon>
        <taxon>Rhodanobacteraceae</taxon>
        <taxon>Frateuria</taxon>
    </lineage>
</organism>
<dbReference type="STRING" id="529704.SAMN02927913_1367"/>
<dbReference type="PROSITE" id="PS51352">
    <property type="entry name" value="THIOREDOXIN_2"/>
    <property type="match status" value="1"/>
</dbReference>
<accession>A0A1H6SRK1</accession>
<dbReference type="InterPro" id="IPR036249">
    <property type="entry name" value="Thioredoxin-like_sf"/>
</dbReference>
<dbReference type="EMBL" id="FNYC01000002">
    <property type="protein sequence ID" value="SEI68424.1"/>
    <property type="molecule type" value="Genomic_DNA"/>
</dbReference>
<dbReference type="AlphaFoldDB" id="A0A1H6SRK1"/>
<evidence type="ECO:0000256" key="5">
    <source>
        <dbReference type="SAM" id="Phobius"/>
    </source>
</evidence>
<dbReference type="InterPro" id="IPR013766">
    <property type="entry name" value="Thioredoxin_domain"/>
</dbReference>
<dbReference type="GO" id="GO:0046872">
    <property type="term" value="F:metal ion binding"/>
    <property type="evidence" value="ECO:0007669"/>
    <property type="project" value="UniProtKB-KW"/>
</dbReference>
<sequence length="289" mass="31204">MKGRLHLGRSTPAARPRGRVMGRDRALGALLQAVMLLAASLPAAWATRAPAPPADLAQRVGFDQRLGAQVPADARFEDAAGHPVELRTLAGGKPLLLALGYYRCPNLCGVVLNAMAHTLARLDLKPGRDFEVAFVSIDPGETVADARHAQAMLARMHPDAQVPRWHFLAGDQASITALARAIGFRYFYDQRLHQYAHAAGLVAITPGGKVAQYFFGVSWPPSSLRLALVGASQGRLGSLADRLVLLCCGYDPTTGRYSLAIGRVMQVLGVAFVLALAFWLLWLRRRARA</sequence>
<dbReference type="SUPFAM" id="SSF52833">
    <property type="entry name" value="Thioredoxin-like"/>
    <property type="match status" value="1"/>
</dbReference>
<keyword evidence="3" id="KW-0479">Metal-binding</keyword>
<keyword evidence="2 3" id="KW-0186">Copper</keyword>
<evidence type="ECO:0000256" key="1">
    <source>
        <dbReference type="ARBA" id="ARBA00010996"/>
    </source>
</evidence>
<dbReference type="Proteomes" id="UP000199420">
    <property type="component" value="Unassembled WGS sequence"/>
</dbReference>
<evidence type="ECO:0000256" key="4">
    <source>
        <dbReference type="PIRSR" id="PIRSR603782-2"/>
    </source>
</evidence>
<keyword evidence="4" id="KW-1015">Disulfide bond</keyword>
<evidence type="ECO:0000259" key="6">
    <source>
        <dbReference type="PROSITE" id="PS51352"/>
    </source>
</evidence>
<evidence type="ECO:0000313" key="7">
    <source>
        <dbReference type="EMBL" id="SEI68424.1"/>
    </source>
</evidence>
<feature type="binding site" evidence="3">
    <location>
        <position position="108"/>
    </location>
    <ligand>
        <name>Cu cation</name>
        <dbReference type="ChEBI" id="CHEBI:23378"/>
    </ligand>
</feature>
<feature type="transmembrane region" description="Helical" evidence="5">
    <location>
        <begin position="264"/>
        <end position="283"/>
    </location>
</feature>
<keyword evidence="5" id="KW-1133">Transmembrane helix</keyword>
<proteinExistence type="inferred from homology"/>
<dbReference type="PANTHER" id="PTHR12151">
    <property type="entry name" value="ELECTRON TRANSPORT PROTIN SCO1/SENC FAMILY MEMBER"/>
    <property type="match status" value="1"/>
</dbReference>
<dbReference type="Pfam" id="PF02630">
    <property type="entry name" value="SCO1-SenC"/>
    <property type="match status" value="1"/>
</dbReference>
<evidence type="ECO:0000256" key="2">
    <source>
        <dbReference type="ARBA" id="ARBA00023008"/>
    </source>
</evidence>
<keyword evidence="5" id="KW-0472">Membrane</keyword>
<reference evidence="7 8" key="1">
    <citation type="submission" date="2016-10" db="EMBL/GenBank/DDBJ databases">
        <authorList>
            <person name="de Groot N.N."/>
        </authorList>
    </citation>
    <scope>NUCLEOTIDE SEQUENCE [LARGE SCALE GENOMIC DNA]</scope>
    <source>
        <strain evidence="7 8">DSM 26515</strain>
    </source>
</reference>
<feature type="domain" description="Thioredoxin" evidence="6">
    <location>
        <begin position="64"/>
        <end position="187"/>
    </location>
</feature>
<dbReference type="PANTHER" id="PTHR12151:SF8">
    <property type="entry name" value="THIOREDOXIN DOMAIN-CONTAINING PROTEIN"/>
    <property type="match status" value="1"/>
</dbReference>
<dbReference type="InterPro" id="IPR003782">
    <property type="entry name" value="SCO1/SenC"/>
</dbReference>
<keyword evidence="5" id="KW-0812">Transmembrane</keyword>
<keyword evidence="8" id="KW-1185">Reference proteome</keyword>
<dbReference type="CDD" id="cd02968">
    <property type="entry name" value="SCO"/>
    <property type="match status" value="1"/>
</dbReference>